<protein>
    <submittedName>
        <fullName evidence="1">Uncharacterized protein</fullName>
    </submittedName>
</protein>
<accession>A0ABY6UZL5</accession>
<keyword evidence="2" id="KW-1185">Reference proteome</keyword>
<evidence type="ECO:0000313" key="2">
    <source>
        <dbReference type="Proteomes" id="UP000766486"/>
    </source>
</evidence>
<sequence length="278" mass="30622">MSSLKVLTTSLLDAITGGRSAQKQPDANPPLEQAILSRKVGGVKECLAQGANPMDTIDGRLPLCVAIQNGKDEVAISLLQHYPSHSLQPPPHRGWVESLGRSVRGIFPFSDRVLKYCGRFLIQIFVVRLLLALPDIFYFNVRKQPACCMISTLVTETLYLLFRKCHGNFPFRAGLIGAQALDAFLGSKFQSERLLLEFLDRGLISSRSASLARLWGVAADNGYAEASRRLADLIPRHDMEEFGTMKLRKASRWASSTTPEALLEVGADPDARTVTTHS</sequence>
<name>A0ABY6UZL5_BIOOC</name>
<comment type="caution">
    <text evidence="1">The sequence shown here is derived from an EMBL/GenBank/DDBJ whole genome shotgun (WGS) entry which is preliminary data.</text>
</comment>
<proteinExistence type="predicted"/>
<organism evidence="1 2">
    <name type="scientific">Bionectria ochroleuca</name>
    <name type="common">Gliocladium roseum</name>
    <dbReference type="NCBI Taxonomy" id="29856"/>
    <lineage>
        <taxon>Eukaryota</taxon>
        <taxon>Fungi</taxon>
        <taxon>Dikarya</taxon>
        <taxon>Ascomycota</taxon>
        <taxon>Pezizomycotina</taxon>
        <taxon>Sordariomycetes</taxon>
        <taxon>Hypocreomycetidae</taxon>
        <taxon>Hypocreales</taxon>
        <taxon>Bionectriaceae</taxon>
        <taxon>Clonostachys</taxon>
    </lineage>
</organism>
<dbReference type="SUPFAM" id="SSF48403">
    <property type="entry name" value="Ankyrin repeat"/>
    <property type="match status" value="1"/>
</dbReference>
<evidence type="ECO:0000313" key="1">
    <source>
        <dbReference type="EMBL" id="VUC36911.1"/>
    </source>
</evidence>
<reference evidence="1 2" key="1">
    <citation type="submission" date="2019-06" db="EMBL/GenBank/DDBJ databases">
        <authorList>
            <person name="Broberg M."/>
        </authorList>
    </citation>
    <scope>NUCLEOTIDE SEQUENCE [LARGE SCALE GENOMIC DNA]</scope>
</reference>
<gene>
    <name evidence="1" type="ORF">CLO192961_LOCUS458045</name>
</gene>
<dbReference type="EMBL" id="CABFNS010000935">
    <property type="protein sequence ID" value="VUC36911.1"/>
    <property type="molecule type" value="Genomic_DNA"/>
</dbReference>
<dbReference type="InterPro" id="IPR036770">
    <property type="entry name" value="Ankyrin_rpt-contain_sf"/>
</dbReference>
<dbReference type="Proteomes" id="UP000766486">
    <property type="component" value="Unassembled WGS sequence"/>
</dbReference>